<dbReference type="GeneID" id="82149474"/>
<dbReference type="RefSeq" id="WP_135471397.1">
    <property type="nucleotide sequence ID" value="NZ_CASJDB010000026.1"/>
</dbReference>
<comment type="caution">
    <text evidence="3">The sequence shown here is derived from an EMBL/GenBank/DDBJ whole genome shotgun (WGS) entry which is preliminary data.</text>
</comment>
<evidence type="ECO:0000256" key="1">
    <source>
        <dbReference type="SAM" id="SignalP"/>
    </source>
</evidence>
<organism evidence="3 4">
    <name type="scientific">Duncaniella freteri</name>
    <dbReference type="NCBI Taxonomy" id="2530391"/>
    <lineage>
        <taxon>Bacteria</taxon>
        <taxon>Pseudomonadati</taxon>
        <taxon>Bacteroidota</taxon>
        <taxon>Bacteroidia</taxon>
        <taxon>Bacteroidales</taxon>
        <taxon>Muribaculaceae</taxon>
        <taxon>Duncaniella</taxon>
    </lineage>
</organism>
<keyword evidence="4" id="KW-1185">Reference proteome</keyword>
<dbReference type="SUPFAM" id="SSF49785">
    <property type="entry name" value="Galactose-binding domain-like"/>
    <property type="match status" value="1"/>
</dbReference>
<dbReference type="Gene3D" id="2.60.120.260">
    <property type="entry name" value="Galactose-binding domain-like"/>
    <property type="match status" value="1"/>
</dbReference>
<evidence type="ECO:0000259" key="2">
    <source>
        <dbReference type="Pfam" id="PF17389"/>
    </source>
</evidence>
<feature type="domain" description="Alpha-L-rhamnosidase six-hairpin glycosidase" evidence="2">
    <location>
        <begin position="147"/>
        <end position="283"/>
    </location>
</feature>
<sequence>MKHQPAPLSFTLWLAMCMLWCGCSRNAETEECSDAIYSSGDIEVFSDSIIIGNVNYTAISPYEITNCWKSTSDTPDPHITLTSSSLMADALFNKAISTCHHSSPSVTDIYLHGALLDPQRSMEALRSMVDTDGTIHRQGFPIKADKEAWAAAAWEIYCATGSASWLKESYRIINRTLQKEHFTIKADPDGLIHGTPSYMEPPQNYFPSWMSPVDRFHTICLGTNLWHYATLSVACKMARKLKLYAEREWAAAADRIRNAINDNFWIPSASMYGQYMYGNLYPVLSSSADNRANSLSVILSVASPEMGRRLMESRPTRSYGMPAVSPSINDAAAEPAPDIQVLQGIAAAHTQDEEALLEAIGPLWCMGLDERADAGWHSLLLRGLLGIRLHPDGLSLSPFIPGKLPGEKRLCGLRFREAVLDINIHGSGNKIASFSIDSVSQERAFIDQSISAGPHRIDIVMSGNSLSDMQHTIATSAPDTPPASPKIFWNDDRHGKILNYDKDAVYDVYTNGILSESITAPHYTVTDTGTTVIDIVPKISNISGFAAHSHISAPASSRIHIPATAITPRRAPLHLIRNKDIATNYIELAARHNTRITFYVQAPSEGEYFINIGYTNGTAETAIRTLEVNEKYAGTLIFPPVAHNDWISVRTSSTVTATLRAGANKLSLTYAGTTILLNEINLLKK</sequence>
<dbReference type="GO" id="GO:0005975">
    <property type="term" value="P:carbohydrate metabolic process"/>
    <property type="evidence" value="ECO:0007669"/>
    <property type="project" value="InterPro"/>
</dbReference>
<protein>
    <recommendedName>
        <fullName evidence="2">Alpha-L-rhamnosidase six-hairpin glycosidase domain-containing protein</fullName>
    </recommendedName>
</protein>
<dbReference type="Pfam" id="PF17389">
    <property type="entry name" value="Bac_rhamnosid6H"/>
    <property type="match status" value="1"/>
</dbReference>
<dbReference type="InterPro" id="IPR035396">
    <property type="entry name" value="Bac_rhamnosid6H"/>
</dbReference>
<reference evidence="3 4" key="1">
    <citation type="submission" date="2019-02" db="EMBL/GenBank/DDBJ databases">
        <title>Isolation and identification of novel species under the genus Muribaculum.</title>
        <authorList>
            <person name="Miyake S."/>
            <person name="Ding Y."/>
            <person name="Low A."/>
            <person name="Soh M."/>
            <person name="Seedorf H."/>
        </authorList>
    </citation>
    <scope>NUCLEOTIDE SEQUENCE [LARGE SCALE GENOMIC DNA]</scope>
    <source>
        <strain evidence="3 4">TLL-A3</strain>
    </source>
</reference>
<feature type="chain" id="PRO_5021277408" description="Alpha-L-rhamnosidase six-hairpin glycosidase domain-containing protein" evidence="1">
    <location>
        <begin position="30"/>
        <end position="685"/>
    </location>
</feature>
<keyword evidence="1" id="KW-0732">Signal</keyword>
<dbReference type="Proteomes" id="UP000297635">
    <property type="component" value="Unassembled WGS sequence"/>
</dbReference>
<dbReference type="Gene3D" id="1.50.10.10">
    <property type="match status" value="1"/>
</dbReference>
<dbReference type="PROSITE" id="PS51257">
    <property type="entry name" value="PROKAR_LIPOPROTEIN"/>
    <property type="match status" value="1"/>
</dbReference>
<dbReference type="InterPro" id="IPR012341">
    <property type="entry name" value="6hp_glycosidase-like_sf"/>
</dbReference>
<name>A0A4Z0V7N2_9BACT</name>
<accession>A0A4Z0V7N2</accession>
<gene>
    <name evidence="3" type="ORF">EZ315_06690</name>
</gene>
<feature type="signal peptide" evidence="1">
    <location>
        <begin position="1"/>
        <end position="29"/>
    </location>
</feature>
<dbReference type="AlphaFoldDB" id="A0A4Z0V7N2"/>
<evidence type="ECO:0000313" key="3">
    <source>
        <dbReference type="EMBL" id="TGG40384.1"/>
    </source>
</evidence>
<proteinExistence type="predicted"/>
<dbReference type="InterPro" id="IPR008928">
    <property type="entry name" value="6-hairpin_glycosidase_sf"/>
</dbReference>
<evidence type="ECO:0000313" key="4">
    <source>
        <dbReference type="Proteomes" id="UP000297635"/>
    </source>
</evidence>
<dbReference type="EMBL" id="SJSA01000001">
    <property type="protein sequence ID" value="TGG40384.1"/>
    <property type="molecule type" value="Genomic_DNA"/>
</dbReference>
<dbReference type="Gene3D" id="2.60.420.10">
    <property type="entry name" value="Maltose phosphorylase, domain 3"/>
    <property type="match status" value="1"/>
</dbReference>
<dbReference type="InterPro" id="IPR008979">
    <property type="entry name" value="Galactose-bd-like_sf"/>
</dbReference>
<dbReference type="SUPFAM" id="SSF48208">
    <property type="entry name" value="Six-hairpin glycosidases"/>
    <property type="match status" value="1"/>
</dbReference>